<dbReference type="EMBL" id="GBRH01217391">
    <property type="protein sequence ID" value="JAD80504.1"/>
    <property type="molecule type" value="Transcribed_RNA"/>
</dbReference>
<evidence type="ECO:0000313" key="1">
    <source>
        <dbReference type="EMBL" id="JAD80504.1"/>
    </source>
</evidence>
<organism evidence="1">
    <name type="scientific">Arundo donax</name>
    <name type="common">Giant reed</name>
    <name type="synonym">Donax arundinaceus</name>
    <dbReference type="NCBI Taxonomy" id="35708"/>
    <lineage>
        <taxon>Eukaryota</taxon>
        <taxon>Viridiplantae</taxon>
        <taxon>Streptophyta</taxon>
        <taxon>Embryophyta</taxon>
        <taxon>Tracheophyta</taxon>
        <taxon>Spermatophyta</taxon>
        <taxon>Magnoliopsida</taxon>
        <taxon>Liliopsida</taxon>
        <taxon>Poales</taxon>
        <taxon>Poaceae</taxon>
        <taxon>PACMAD clade</taxon>
        <taxon>Arundinoideae</taxon>
        <taxon>Arundineae</taxon>
        <taxon>Arundo</taxon>
    </lineage>
</organism>
<accession>A0A0A9CVY0</accession>
<sequence length="68" mass="7643">MLMHSVFIFRYAAEIVIASVRRLSLLLDMNSSVSIICLLHLFAAAVCKWFLSMYCASLESISCNVLNI</sequence>
<reference evidence="1" key="2">
    <citation type="journal article" date="2015" name="Data Brief">
        <title>Shoot transcriptome of the giant reed, Arundo donax.</title>
        <authorList>
            <person name="Barrero R.A."/>
            <person name="Guerrero F.D."/>
            <person name="Moolhuijzen P."/>
            <person name="Goolsby J.A."/>
            <person name="Tidwell J."/>
            <person name="Bellgard S.E."/>
            <person name="Bellgard M.I."/>
        </authorList>
    </citation>
    <scope>NUCLEOTIDE SEQUENCE</scope>
    <source>
        <tissue evidence="1">Shoot tissue taken approximately 20 cm above the soil surface</tissue>
    </source>
</reference>
<proteinExistence type="predicted"/>
<reference evidence="1" key="1">
    <citation type="submission" date="2014-09" db="EMBL/GenBank/DDBJ databases">
        <authorList>
            <person name="Magalhaes I.L.F."/>
            <person name="Oliveira U."/>
            <person name="Santos F.R."/>
            <person name="Vidigal T.H.D.A."/>
            <person name="Brescovit A.D."/>
            <person name="Santos A.J."/>
        </authorList>
    </citation>
    <scope>NUCLEOTIDE SEQUENCE</scope>
    <source>
        <tissue evidence="1">Shoot tissue taken approximately 20 cm above the soil surface</tissue>
    </source>
</reference>
<name>A0A0A9CVY0_ARUDO</name>
<dbReference type="AlphaFoldDB" id="A0A0A9CVY0"/>
<protein>
    <submittedName>
        <fullName evidence="1">Uncharacterized protein</fullName>
    </submittedName>
</protein>